<dbReference type="EMBL" id="MFAY01000055">
    <property type="protein sequence ID" value="OGD87694.1"/>
    <property type="molecule type" value="Genomic_DNA"/>
</dbReference>
<keyword evidence="1" id="KW-1133">Transmembrane helix</keyword>
<evidence type="ECO:0000313" key="3">
    <source>
        <dbReference type="Proteomes" id="UP000178577"/>
    </source>
</evidence>
<keyword evidence="1" id="KW-0812">Transmembrane</keyword>
<reference evidence="2 3" key="1">
    <citation type="journal article" date="2016" name="Nat. Commun.">
        <title>Thousands of microbial genomes shed light on interconnected biogeochemical processes in an aquifer system.</title>
        <authorList>
            <person name="Anantharaman K."/>
            <person name="Brown C.T."/>
            <person name="Hug L.A."/>
            <person name="Sharon I."/>
            <person name="Castelle C.J."/>
            <person name="Probst A.J."/>
            <person name="Thomas B.C."/>
            <person name="Singh A."/>
            <person name="Wilkins M.J."/>
            <person name="Karaoz U."/>
            <person name="Brodie E.L."/>
            <person name="Williams K.H."/>
            <person name="Hubbard S.S."/>
            <person name="Banfield J.F."/>
        </authorList>
    </citation>
    <scope>NUCLEOTIDE SEQUENCE [LARGE SCALE GENOMIC DNA]</scope>
</reference>
<feature type="transmembrane region" description="Helical" evidence="1">
    <location>
        <begin position="34"/>
        <end position="57"/>
    </location>
</feature>
<feature type="transmembrane region" description="Helical" evidence="1">
    <location>
        <begin position="117"/>
        <end position="137"/>
    </location>
</feature>
<evidence type="ECO:0000256" key="1">
    <source>
        <dbReference type="SAM" id="Phobius"/>
    </source>
</evidence>
<sequence length="208" mass="23136">MLLSLLVFTLAALALFLSSQALLSRLFRLLPLNLLFFLLLPGIFLHEFSHILMAELLRVKTGELKLRPEFSDGQLRLGSAQIASTDPLRLTLIGVAPFISGTLALWLLFNFGLGDFLWYWKLGLGYLVFAIANTLFSSPSDLQAAAMPLVLVVILFGLFSLTNLDLPPNLIPALQTFFFQLTRLFTYTLGINLVLLLPAWLISARIKA</sequence>
<comment type="caution">
    <text evidence="2">The sequence shown here is derived from an EMBL/GenBank/DDBJ whole genome shotgun (WGS) entry which is preliminary data.</text>
</comment>
<organism evidence="2 3">
    <name type="scientific">Candidatus Curtissbacteria bacterium RIFCSPHIGHO2_01_FULL_40_12</name>
    <dbReference type="NCBI Taxonomy" id="1797710"/>
    <lineage>
        <taxon>Bacteria</taxon>
        <taxon>Candidatus Curtissiibacteriota</taxon>
    </lineage>
</organism>
<feature type="transmembrane region" description="Helical" evidence="1">
    <location>
        <begin position="144"/>
        <end position="164"/>
    </location>
</feature>
<feature type="transmembrane region" description="Helical" evidence="1">
    <location>
        <begin position="184"/>
        <end position="202"/>
    </location>
</feature>
<accession>A0A1F5G795</accession>
<protein>
    <submittedName>
        <fullName evidence="2">Uncharacterized protein</fullName>
    </submittedName>
</protein>
<dbReference type="Proteomes" id="UP000178577">
    <property type="component" value="Unassembled WGS sequence"/>
</dbReference>
<dbReference type="AlphaFoldDB" id="A0A1F5G795"/>
<keyword evidence="1" id="KW-0472">Membrane</keyword>
<evidence type="ECO:0000313" key="2">
    <source>
        <dbReference type="EMBL" id="OGD87694.1"/>
    </source>
</evidence>
<gene>
    <name evidence="2" type="ORF">A2693_03895</name>
</gene>
<name>A0A1F5G795_9BACT</name>
<feature type="transmembrane region" description="Helical" evidence="1">
    <location>
        <begin position="90"/>
        <end position="111"/>
    </location>
</feature>
<proteinExistence type="predicted"/>